<dbReference type="PANTHER" id="PTHR45749">
    <property type="match status" value="1"/>
</dbReference>
<organism evidence="1 2">
    <name type="scientific">Paramuricea clavata</name>
    <name type="common">Red gorgonian</name>
    <name type="synonym">Violescent sea-whip</name>
    <dbReference type="NCBI Taxonomy" id="317549"/>
    <lineage>
        <taxon>Eukaryota</taxon>
        <taxon>Metazoa</taxon>
        <taxon>Cnidaria</taxon>
        <taxon>Anthozoa</taxon>
        <taxon>Octocorallia</taxon>
        <taxon>Malacalcyonacea</taxon>
        <taxon>Plexauridae</taxon>
        <taxon>Paramuricea</taxon>
    </lineage>
</organism>
<dbReference type="InterPro" id="IPR012337">
    <property type="entry name" value="RNaseH-like_sf"/>
</dbReference>
<dbReference type="PANTHER" id="PTHR45749:SF35">
    <property type="entry name" value="AC-LIKE TRANSPOSASE-RELATED"/>
    <property type="match status" value="1"/>
</dbReference>
<evidence type="ECO:0000313" key="1">
    <source>
        <dbReference type="EMBL" id="CAB3991910.1"/>
    </source>
</evidence>
<accession>A0A6S7H5Y5</accession>
<dbReference type="AlphaFoldDB" id="A0A6S7H5Y5"/>
<dbReference type="OrthoDB" id="5984408at2759"/>
<dbReference type="Proteomes" id="UP001152795">
    <property type="component" value="Unassembled WGS sequence"/>
</dbReference>
<dbReference type="EMBL" id="CACRXK020001940">
    <property type="protein sequence ID" value="CAB3991910.1"/>
    <property type="molecule type" value="Genomic_DNA"/>
</dbReference>
<proteinExistence type="predicted"/>
<sequence>MSLTEAKDKTGEGVADEIIEALNKHKMNLNELCFESYDYTASMSGQFNGVQKKIQDKLGRRIPYMPCLAHRSNTVIEHSCEPSAVIKELFNVLEELYVFFTSSTKRVWCLQESIIGAAVDNPLQLRNLSKTRWVVRAESIKAVWSTYEAILESLAILQERSKDIKTKTAASEIQAAVIFAEHLGVDAQTVFQRHHRHRKPPARIDENPSNAVSLNLESFYRKEFKAVLNTQISTYKEVNNNSKETTRPLIDTLHPGKDVAPLESFKDLTEYFPRDQRPDPEALMSEMEVFRSHLTDDYHTNIQDISDAARIAEKQKSVFPLVNKAYRLALTAPVTVAKDERTFSKLKLVQNTLQINNE</sequence>
<reference evidence="1" key="1">
    <citation type="submission" date="2020-04" db="EMBL/GenBank/DDBJ databases">
        <authorList>
            <person name="Alioto T."/>
            <person name="Alioto T."/>
            <person name="Gomez Garrido J."/>
        </authorList>
    </citation>
    <scope>NUCLEOTIDE SEQUENCE</scope>
    <source>
        <strain evidence="1">A484AB</strain>
    </source>
</reference>
<protein>
    <submittedName>
        <fullName evidence="1">Zinc finger MYM-type 1-like</fullName>
    </submittedName>
</protein>
<evidence type="ECO:0000313" key="2">
    <source>
        <dbReference type="Proteomes" id="UP001152795"/>
    </source>
</evidence>
<comment type="caution">
    <text evidence="1">The sequence shown here is derived from an EMBL/GenBank/DDBJ whole genome shotgun (WGS) entry which is preliminary data.</text>
</comment>
<dbReference type="SUPFAM" id="SSF53098">
    <property type="entry name" value="Ribonuclease H-like"/>
    <property type="match status" value="1"/>
</dbReference>
<gene>
    <name evidence="1" type="ORF">PACLA_8A057801</name>
</gene>
<keyword evidence="2" id="KW-1185">Reference proteome</keyword>
<name>A0A6S7H5Y5_PARCT</name>